<evidence type="ECO:0000256" key="1">
    <source>
        <dbReference type="ARBA" id="ARBA00007521"/>
    </source>
</evidence>
<protein>
    <submittedName>
        <fullName evidence="3">Type II toxin-antitoxin system PemK/MazF family toxin</fullName>
    </submittedName>
</protein>
<comment type="caution">
    <text evidence="3">The sequence shown here is derived from an EMBL/GenBank/DDBJ whole genome shotgun (WGS) entry which is preliminary data.</text>
</comment>
<organism evidence="3 4">
    <name type="scientific">Actinocrinis puniceicyclus</name>
    <dbReference type="NCBI Taxonomy" id="977794"/>
    <lineage>
        <taxon>Bacteria</taxon>
        <taxon>Bacillati</taxon>
        <taxon>Actinomycetota</taxon>
        <taxon>Actinomycetes</taxon>
        <taxon>Catenulisporales</taxon>
        <taxon>Actinospicaceae</taxon>
        <taxon>Actinocrinis</taxon>
    </lineage>
</organism>
<dbReference type="Gene3D" id="2.30.30.110">
    <property type="match status" value="1"/>
</dbReference>
<evidence type="ECO:0000313" key="4">
    <source>
        <dbReference type="Proteomes" id="UP000677913"/>
    </source>
</evidence>
<dbReference type="GO" id="GO:0003677">
    <property type="term" value="F:DNA binding"/>
    <property type="evidence" value="ECO:0007669"/>
    <property type="project" value="InterPro"/>
</dbReference>
<dbReference type="SUPFAM" id="SSF50118">
    <property type="entry name" value="Cell growth inhibitor/plasmid maintenance toxic component"/>
    <property type="match status" value="1"/>
</dbReference>
<dbReference type="AlphaFoldDB" id="A0A8J7WKA5"/>
<dbReference type="Proteomes" id="UP000677913">
    <property type="component" value="Unassembled WGS sequence"/>
</dbReference>
<name>A0A8J7WKA5_9ACTN</name>
<keyword evidence="4" id="KW-1185">Reference proteome</keyword>
<dbReference type="InterPro" id="IPR003477">
    <property type="entry name" value="PemK-like"/>
</dbReference>
<accession>A0A8J7WKA5</accession>
<evidence type="ECO:0000256" key="2">
    <source>
        <dbReference type="ARBA" id="ARBA00022649"/>
    </source>
</evidence>
<reference evidence="3" key="1">
    <citation type="submission" date="2021-04" db="EMBL/GenBank/DDBJ databases">
        <title>Genome based classification of Actinospica acidithermotolerans sp. nov., an actinobacterium isolated from an Indonesian hot spring.</title>
        <authorList>
            <person name="Kusuma A.B."/>
            <person name="Putra K.E."/>
            <person name="Nafisah S."/>
            <person name="Loh J."/>
            <person name="Nouioui I."/>
            <person name="Goodfellow M."/>
        </authorList>
    </citation>
    <scope>NUCLEOTIDE SEQUENCE</scope>
    <source>
        <strain evidence="3">DSM 45618</strain>
    </source>
</reference>
<dbReference type="InterPro" id="IPR011067">
    <property type="entry name" value="Plasmid_toxin/cell-grow_inhib"/>
</dbReference>
<comment type="similarity">
    <text evidence="1">Belongs to the PemK/MazF family.</text>
</comment>
<dbReference type="Pfam" id="PF02452">
    <property type="entry name" value="PemK_toxin"/>
    <property type="match status" value="1"/>
</dbReference>
<gene>
    <name evidence="3" type="ORF">KGA66_07505</name>
</gene>
<proteinExistence type="inferred from homology"/>
<sequence length="153" mass="17400">MVYEHDPADPYADSPGRFGATATAEVEPERIGKVHTTYAPNHDGDPDPGEIVWTWVPFEEHDGRGKDRPVLIVAREHTGTLLAVQLTSKRHDGTSDFVDVGAGPWDREGRESWVNLDRVVRVHEQGMRREACAMQRRHFDAVVERLRTRYGWS</sequence>
<dbReference type="EMBL" id="JAGSXH010000017">
    <property type="protein sequence ID" value="MBS2962883.1"/>
    <property type="molecule type" value="Genomic_DNA"/>
</dbReference>
<evidence type="ECO:0000313" key="3">
    <source>
        <dbReference type="EMBL" id="MBS2962883.1"/>
    </source>
</evidence>
<keyword evidence="2" id="KW-1277">Toxin-antitoxin system</keyword>